<dbReference type="Pfam" id="PF13604">
    <property type="entry name" value="AAA_30"/>
    <property type="match status" value="1"/>
</dbReference>
<protein>
    <recommendedName>
        <fullName evidence="8">UvrD-like helicase C-terminal domain-containing protein</fullName>
    </recommendedName>
</protein>
<organism evidence="6">
    <name type="scientific">Darwinula stevensoni</name>
    <dbReference type="NCBI Taxonomy" id="69355"/>
    <lineage>
        <taxon>Eukaryota</taxon>
        <taxon>Metazoa</taxon>
        <taxon>Ecdysozoa</taxon>
        <taxon>Arthropoda</taxon>
        <taxon>Crustacea</taxon>
        <taxon>Oligostraca</taxon>
        <taxon>Ostracoda</taxon>
        <taxon>Podocopa</taxon>
        <taxon>Podocopida</taxon>
        <taxon>Darwinulocopina</taxon>
        <taxon>Darwinuloidea</taxon>
        <taxon>Darwinulidae</taxon>
        <taxon>Darwinula</taxon>
    </lineage>
</organism>
<dbReference type="EMBL" id="LR902134">
    <property type="protein sequence ID" value="CAD7250028.1"/>
    <property type="molecule type" value="Genomic_DNA"/>
</dbReference>
<dbReference type="Gene3D" id="3.40.50.300">
    <property type="entry name" value="P-loop containing nucleotide triphosphate hydrolases"/>
    <property type="match status" value="2"/>
</dbReference>
<proteinExistence type="predicted"/>
<dbReference type="GO" id="GO:0005524">
    <property type="term" value="F:ATP binding"/>
    <property type="evidence" value="ECO:0007669"/>
    <property type="project" value="UniProtKB-KW"/>
</dbReference>
<dbReference type="CDD" id="cd17933">
    <property type="entry name" value="DEXSc_RecD-like"/>
    <property type="match status" value="1"/>
</dbReference>
<dbReference type="Proteomes" id="UP000677054">
    <property type="component" value="Unassembled WGS sequence"/>
</dbReference>
<evidence type="ECO:0000256" key="3">
    <source>
        <dbReference type="SAM" id="MobiDB-lite"/>
    </source>
</evidence>
<feature type="domain" description="DNA helicase B winged helix" evidence="5">
    <location>
        <begin position="289"/>
        <end position="409"/>
    </location>
</feature>
<dbReference type="InterPro" id="IPR027785">
    <property type="entry name" value="UvrD-like_helicase_C"/>
</dbReference>
<dbReference type="GO" id="GO:0003678">
    <property type="term" value="F:DNA helicase activity"/>
    <property type="evidence" value="ECO:0007669"/>
    <property type="project" value="UniProtKB-ARBA"/>
</dbReference>
<dbReference type="AlphaFoldDB" id="A0A7R9FP51"/>
<feature type="compositionally biased region" description="Acidic residues" evidence="3">
    <location>
        <begin position="18"/>
        <end position="31"/>
    </location>
</feature>
<evidence type="ECO:0000256" key="2">
    <source>
        <dbReference type="ARBA" id="ARBA00022840"/>
    </source>
</evidence>
<dbReference type="Pfam" id="PF25894">
    <property type="entry name" value="WHD_HELB"/>
    <property type="match status" value="1"/>
</dbReference>
<dbReference type="InterPro" id="IPR058839">
    <property type="entry name" value="WHD_HELB"/>
</dbReference>
<evidence type="ECO:0008006" key="8">
    <source>
        <dbReference type="Google" id="ProtNLM"/>
    </source>
</evidence>
<reference evidence="6" key="1">
    <citation type="submission" date="2020-11" db="EMBL/GenBank/DDBJ databases">
        <authorList>
            <person name="Tran Van P."/>
        </authorList>
    </citation>
    <scope>NUCLEOTIDE SEQUENCE</scope>
</reference>
<feature type="region of interest" description="Disordered" evidence="3">
    <location>
        <begin position="1"/>
        <end position="31"/>
    </location>
</feature>
<gene>
    <name evidence="6" type="ORF">DSTB1V02_LOCUS9812</name>
</gene>
<sequence length="1098" mass="121689">MVRVAFNAPPTGRRESGGESEEEDDEFDMAEDGIRGRRIRQVPVRLTVLGSRAGETVATKDRFPWVHPWLGVELEWNHEAGGRKRRGFHHYVKGYFLHTCGYTGRERSMQQFLQACAREHNAKDSPARDYQLSMDAFLHFLGESQLWQEFAFERVVALLRRWHAAVARGNAPATVGGGRSECCQGSRESERLVDVAALLNSTCAGRTVLAGIACPHFFKYGPVLFPGKVDEILRTGIRLKTCPAVEALLGDGERQELLRDASPVSDSDEEETGSDTSWRIVASRALAALETVARRSPWMLGFRDVDSNDDGIDTALQLVYEESGIGGLEARPEDLRRCGFYESLNVLYRDVLCIYEVLRGTCAEGGHTFVPESRLKGLLCPDWNGSICVRGDWDSAISTLEKHGVIVVEPVGSGRRIFLRRLHAAETGIADRLKSIAIGGDQDDASSLSVDLDSDSFARFREDADQMEAVRRISQQPLLVLNGRGGCGKTEVVASVLEEVLARRKPPGSQGVDETSIHGVLLAAPTGKAASILRKRISHPAFTLHSILVSYWQAKKTGSKDWKFASTEILVVDESSMVPITVFYDVLRALSAAEAPLQRVILLGDVDQLPSIQPGNFLRDLYFALEGTSWALTLRTNHRSEAGLIVRNAEMISRRRPESIRIDPEGGFHFIPLEEEASVPQWEKMTVIPELLRLRSLKAKFIQELCAGILALKDRLGIQDPYSSQIIAFHNLVCGHLNEYACEEYNGHKSKRTNRAGRTSAHFERGDKVICRKNNDVGVHSTEGASGSRRKIVPIAGSENHDVDRTGSASAPGDKGEKPKPKTVRFMNGSLFRISQELIGADGQKCYELDDLDGQRFLVNAGELKRATRLQHGYALTIHKFQGSEAENILYVMAFDNKFVTSQTLYTAVTRGKKNVFIVGKWSEFERAARRPAHHRDTTLMERLAPFPPARPSTLPNEDILDRRDEEDLPGTPTLTVGLGREMEVLPGPSTTVEEVLPGPSNAARQVFFSQGDEDEFPWTPIPADELVDGRGDEEEDLPGTPTPLEREMDWLLDAGVKGEASPLKRPLEEFPSPGTHERLTNLALGSPTAKRRLPFAK</sequence>
<dbReference type="Gene3D" id="2.30.30.940">
    <property type="match status" value="1"/>
</dbReference>
<dbReference type="PANTHER" id="PTHR43788:SF6">
    <property type="entry name" value="DNA HELICASE B"/>
    <property type="match status" value="1"/>
</dbReference>
<dbReference type="EMBL" id="CAJPEV010002617">
    <property type="protein sequence ID" value="CAG0897505.1"/>
    <property type="molecule type" value="Genomic_DNA"/>
</dbReference>
<evidence type="ECO:0000259" key="4">
    <source>
        <dbReference type="Pfam" id="PF13538"/>
    </source>
</evidence>
<name>A0A7R9FP51_9CRUS</name>
<dbReference type="CDD" id="cd18809">
    <property type="entry name" value="SF1_C_RecD"/>
    <property type="match status" value="1"/>
</dbReference>
<feature type="region of interest" description="Disordered" evidence="3">
    <location>
        <begin position="778"/>
        <end position="822"/>
    </location>
</feature>
<feature type="region of interest" description="Disordered" evidence="3">
    <location>
        <begin position="1014"/>
        <end position="1098"/>
    </location>
</feature>
<evidence type="ECO:0000313" key="7">
    <source>
        <dbReference type="Proteomes" id="UP000677054"/>
    </source>
</evidence>
<dbReference type="Pfam" id="PF13538">
    <property type="entry name" value="UvrD_C_2"/>
    <property type="match status" value="1"/>
</dbReference>
<dbReference type="SUPFAM" id="SSF52540">
    <property type="entry name" value="P-loop containing nucleoside triphosphate hydrolases"/>
    <property type="match status" value="2"/>
</dbReference>
<evidence type="ECO:0000313" key="6">
    <source>
        <dbReference type="EMBL" id="CAD7250028.1"/>
    </source>
</evidence>
<feature type="domain" description="UvrD-like helicase C-terminal" evidence="4">
    <location>
        <begin position="872"/>
        <end position="919"/>
    </location>
</feature>
<dbReference type="InterPro" id="IPR027417">
    <property type="entry name" value="P-loop_NTPase"/>
</dbReference>
<evidence type="ECO:0000256" key="1">
    <source>
        <dbReference type="ARBA" id="ARBA00022741"/>
    </source>
</evidence>
<keyword evidence="2" id="KW-0067">ATP-binding</keyword>
<dbReference type="OrthoDB" id="416437at2759"/>
<evidence type="ECO:0000259" key="5">
    <source>
        <dbReference type="Pfam" id="PF25894"/>
    </source>
</evidence>
<dbReference type="PANTHER" id="PTHR43788">
    <property type="entry name" value="DNA2/NAM7 HELICASE FAMILY MEMBER"/>
    <property type="match status" value="1"/>
</dbReference>
<dbReference type="InterPro" id="IPR050534">
    <property type="entry name" value="Coronavir_polyprotein_1ab"/>
</dbReference>
<accession>A0A7R9FP51</accession>
<keyword evidence="1" id="KW-0547">Nucleotide-binding</keyword>
<keyword evidence="7" id="KW-1185">Reference proteome</keyword>